<dbReference type="SUPFAM" id="SSF46785">
    <property type="entry name" value="Winged helix' DNA-binding domain"/>
    <property type="match status" value="1"/>
</dbReference>
<evidence type="ECO:0000259" key="10">
    <source>
        <dbReference type="SMART" id="SM00382"/>
    </source>
</evidence>
<keyword evidence="6 9" id="KW-0238">DNA-binding</keyword>
<dbReference type="GO" id="GO:0009378">
    <property type="term" value="F:four-way junction helicase activity"/>
    <property type="evidence" value="ECO:0007669"/>
    <property type="project" value="InterPro"/>
</dbReference>
<protein>
    <recommendedName>
        <fullName evidence="9">Holliday junction branch migration complex subunit RuvB</fullName>
        <ecNumber evidence="9">3.6.4.-</ecNumber>
    </recommendedName>
</protein>
<name>A0A2K8UBF7_9GAMM</name>
<feature type="region of interest" description="Head domain (RuvB-H)" evidence="9">
    <location>
        <begin position="259"/>
        <end position="365"/>
    </location>
</feature>
<dbReference type="PANTHER" id="PTHR42848:SF1">
    <property type="entry name" value="HOLLIDAY JUNCTION BRANCH MIGRATION COMPLEX SUBUNIT RUVB"/>
    <property type="match status" value="1"/>
</dbReference>
<comment type="function">
    <text evidence="9">The RuvA-RuvB-RuvC complex processes Holliday junction (HJ) DNA during genetic recombination and DNA repair, while the RuvA-RuvB complex plays an important role in the rescue of blocked DNA replication forks via replication fork reversal (RFR). RuvA specifically binds to HJ cruciform DNA, conferring on it an open structure. The RuvB hexamer acts as an ATP-dependent pump, pulling dsDNA into and through the RuvAB complex. RuvB forms 2 homohexamers on either side of HJ DNA bound by 1 or 2 RuvA tetramers; 4 subunits per hexamer contact DNA at a time. Coordinated motions by a converter formed by DNA-disengaged RuvB subunits stimulates ATP hydrolysis and nucleotide exchange. Immobilization of the converter enables RuvB to convert the ATP-contained energy into a lever motion, pulling 2 nucleotides of DNA out of the RuvA tetramer per ATP hydrolyzed, thus driving DNA branch migration. The RuvB motors rotate together with the DNA substrate, which together with the progressing nucleotide cycle form the mechanistic basis for DNA recombination by continuous HJ branch migration. Branch migration allows RuvC to scan DNA until it finds its consensus sequence, where it cleaves and resolves cruciform DNA.</text>
</comment>
<comment type="caution">
    <text evidence="9">Lacks conserved residue(s) required for the propagation of feature annotation.</text>
</comment>
<dbReference type="FunFam" id="3.40.50.300:FF:000073">
    <property type="entry name" value="Holliday junction ATP-dependent DNA helicase RuvB"/>
    <property type="match status" value="1"/>
</dbReference>
<dbReference type="RefSeq" id="WP_100920622.1">
    <property type="nucleotide sequence ID" value="NZ_CP020370.1"/>
</dbReference>
<feature type="binding site" evidence="9">
    <location>
        <position position="71"/>
    </location>
    <ligand>
        <name>ATP</name>
        <dbReference type="ChEBI" id="CHEBI:30616"/>
    </ligand>
</feature>
<dbReference type="GO" id="GO:0006310">
    <property type="term" value="P:DNA recombination"/>
    <property type="evidence" value="ECO:0007669"/>
    <property type="project" value="UniProtKB-UniRule"/>
</dbReference>
<dbReference type="Gene3D" id="1.10.10.10">
    <property type="entry name" value="Winged helix-like DNA-binding domain superfamily/Winged helix DNA-binding domain"/>
    <property type="match status" value="1"/>
</dbReference>
<keyword evidence="7 9" id="KW-0233">DNA recombination</keyword>
<evidence type="ECO:0000256" key="6">
    <source>
        <dbReference type="ARBA" id="ARBA00023125"/>
    </source>
</evidence>
<dbReference type="Pfam" id="PF05491">
    <property type="entry name" value="WHD_RuvB"/>
    <property type="match status" value="1"/>
</dbReference>
<dbReference type="EC" id="3.6.4.-" evidence="9"/>
<dbReference type="GO" id="GO:0006281">
    <property type="term" value="P:DNA repair"/>
    <property type="evidence" value="ECO:0007669"/>
    <property type="project" value="UniProtKB-UniRule"/>
</dbReference>
<organism evidence="11 12">
    <name type="scientific">Candidatus Thiodictyon syntrophicum</name>
    <dbReference type="NCBI Taxonomy" id="1166950"/>
    <lineage>
        <taxon>Bacteria</taxon>
        <taxon>Pseudomonadati</taxon>
        <taxon>Pseudomonadota</taxon>
        <taxon>Gammaproteobacteria</taxon>
        <taxon>Chromatiales</taxon>
        <taxon>Chromatiaceae</taxon>
        <taxon>Thiodictyon</taxon>
    </lineage>
</organism>
<evidence type="ECO:0000256" key="7">
    <source>
        <dbReference type="ARBA" id="ARBA00023172"/>
    </source>
</evidence>
<feature type="binding site" evidence="9">
    <location>
        <position position="24"/>
    </location>
    <ligand>
        <name>ATP</name>
        <dbReference type="ChEBI" id="CHEBI:30616"/>
    </ligand>
</feature>
<evidence type="ECO:0000256" key="1">
    <source>
        <dbReference type="ARBA" id="ARBA00022490"/>
    </source>
</evidence>
<accession>A0A2K8UBF7</accession>
<keyword evidence="11" id="KW-0347">Helicase</keyword>
<dbReference type="InterPro" id="IPR004605">
    <property type="entry name" value="DNA_helicase_Holl-junc_RuvB"/>
</dbReference>
<feature type="binding site" evidence="9">
    <location>
        <position position="69"/>
    </location>
    <ligand>
        <name>ATP</name>
        <dbReference type="ChEBI" id="CHEBI:30616"/>
    </ligand>
</feature>
<keyword evidence="1 9" id="KW-0963">Cytoplasm</keyword>
<dbReference type="InterPro" id="IPR036388">
    <property type="entry name" value="WH-like_DNA-bd_sf"/>
</dbReference>
<dbReference type="PANTHER" id="PTHR42848">
    <property type="match status" value="1"/>
</dbReference>
<feature type="binding site" evidence="9">
    <location>
        <position position="175"/>
    </location>
    <ligand>
        <name>ATP</name>
        <dbReference type="ChEBI" id="CHEBI:30616"/>
    </ligand>
</feature>
<comment type="similarity">
    <text evidence="9">Belongs to the RuvB family.</text>
</comment>
<feature type="binding site" evidence="9">
    <location>
        <position position="70"/>
    </location>
    <ligand>
        <name>Mg(2+)</name>
        <dbReference type="ChEBI" id="CHEBI:18420"/>
    </ligand>
</feature>
<dbReference type="EMBL" id="CP020370">
    <property type="protein sequence ID" value="AUB82918.1"/>
    <property type="molecule type" value="Genomic_DNA"/>
</dbReference>
<dbReference type="NCBIfam" id="TIGR00635">
    <property type="entry name" value="ruvB"/>
    <property type="match status" value="1"/>
</dbReference>
<dbReference type="InterPro" id="IPR036390">
    <property type="entry name" value="WH_DNA-bd_sf"/>
</dbReference>
<dbReference type="InterPro" id="IPR027417">
    <property type="entry name" value="P-loop_NTPase"/>
</dbReference>
<dbReference type="InterPro" id="IPR008823">
    <property type="entry name" value="RuvB_wg_C"/>
</dbReference>
<keyword evidence="4 9" id="KW-0378">Hydrolase</keyword>
<evidence type="ECO:0000256" key="8">
    <source>
        <dbReference type="ARBA" id="ARBA00023204"/>
    </source>
</evidence>
<reference evidence="11 12" key="1">
    <citation type="submission" date="2017-03" db="EMBL/GenBank/DDBJ databases">
        <title>Complete genome sequence of Candidatus 'Thiodictyon syntrophicum' sp. nov. strain Cad16T, a photolithoautotroph purple sulfur bacterium isolated from an alpine meromictic lake.</title>
        <authorList>
            <person name="Luedin S.M."/>
            <person name="Pothier J.F."/>
            <person name="Danza F."/>
            <person name="Storelli N."/>
            <person name="Wittwer M."/>
            <person name="Tonolla M."/>
        </authorList>
    </citation>
    <scope>NUCLEOTIDE SEQUENCE [LARGE SCALE GENOMIC DNA]</scope>
    <source>
        <strain evidence="11 12">Cad16T</strain>
    </source>
</reference>
<evidence type="ECO:0000256" key="2">
    <source>
        <dbReference type="ARBA" id="ARBA00022741"/>
    </source>
</evidence>
<evidence type="ECO:0000256" key="4">
    <source>
        <dbReference type="ARBA" id="ARBA00022801"/>
    </source>
</evidence>
<dbReference type="OrthoDB" id="9804478at2"/>
<feature type="binding site" evidence="9">
    <location>
        <position position="66"/>
    </location>
    <ligand>
        <name>ATP</name>
        <dbReference type="ChEBI" id="CHEBI:30616"/>
    </ligand>
</feature>
<dbReference type="HAMAP" id="MF_00016">
    <property type="entry name" value="DNA_HJ_migration_RuvB"/>
    <property type="match status" value="1"/>
</dbReference>
<dbReference type="GO" id="GO:0005737">
    <property type="term" value="C:cytoplasm"/>
    <property type="evidence" value="ECO:0007669"/>
    <property type="project" value="UniProtKB-SubCell"/>
</dbReference>
<evidence type="ECO:0000256" key="9">
    <source>
        <dbReference type="HAMAP-Rule" id="MF_00016"/>
    </source>
</evidence>
<dbReference type="InterPro" id="IPR003593">
    <property type="entry name" value="AAA+_ATPase"/>
</dbReference>
<feature type="binding site" evidence="9">
    <location>
        <position position="25"/>
    </location>
    <ligand>
        <name>ATP</name>
        <dbReference type="ChEBI" id="CHEBI:30616"/>
    </ligand>
</feature>
<comment type="subcellular location">
    <subcellularLocation>
        <location evidence="9">Cytoplasm</location>
    </subcellularLocation>
</comment>
<dbReference type="NCBIfam" id="NF000868">
    <property type="entry name" value="PRK00080.1"/>
    <property type="match status" value="1"/>
</dbReference>
<dbReference type="GO" id="GO:0048476">
    <property type="term" value="C:Holliday junction resolvase complex"/>
    <property type="evidence" value="ECO:0007669"/>
    <property type="project" value="UniProtKB-UniRule"/>
</dbReference>
<comment type="subunit">
    <text evidence="9">Homohexamer. Forms an RuvA(8)-RuvB(12)-Holliday junction (HJ) complex. HJ DNA is sandwiched between 2 RuvA tetramers; dsDNA enters through RuvA and exits via RuvB. An RuvB hexamer assembles on each DNA strand where it exits the tetramer. Each RuvB hexamer is contacted by two RuvA subunits (via domain III) on 2 adjacent RuvB subunits; this complex drives branch migration. In the full resolvosome a probable DNA-RuvA(4)-RuvB(12)-RuvC(2) complex forms which resolves the HJ.</text>
</comment>
<evidence type="ECO:0000256" key="3">
    <source>
        <dbReference type="ARBA" id="ARBA00022763"/>
    </source>
</evidence>
<dbReference type="GO" id="GO:0005524">
    <property type="term" value="F:ATP binding"/>
    <property type="evidence" value="ECO:0007669"/>
    <property type="project" value="UniProtKB-UniRule"/>
</dbReference>
<comment type="catalytic activity">
    <reaction evidence="9">
        <text>ATP + H2O = ADP + phosphate + H(+)</text>
        <dbReference type="Rhea" id="RHEA:13065"/>
        <dbReference type="ChEBI" id="CHEBI:15377"/>
        <dbReference type="ChEBI" id="CHEBI:15378"/>
        <dbReference type="ChEBI" id="CHEBI:30616"/>
        <dbReference type="ChEBI" id="CHEBI:43474"/>
        <dbReference type="ChEBI" id="CHEBI:456216"/>
    </reaction>
</comment>
<feature type="binding site" evidence="9">
    <location>
        <position position="295"/>
    </location>
    <ligand>
        <name>DNA</name>
        <dbReference type="ChEBI" id="CHEBI:16991"/>
    </ligand>
</feature>
<feature type="binding site" evidence="9">
    <location>
        <position position="314"/>
    </location>
    <ligand>
        <name>DNA</name>
        <dbReference type="ChEBI" id="CHEBI:16991"/>
    </ligand>
</feature>
<feature type="binding site" evidence="9">
    <location>
        <position position="319"/>
    </location>
    <ligand>
        <name>DNA</name>
        <dbReference type="ChEBI" id="CHEBI:16991"/>
    </ligand>
</feature>
<keyword evidence="12" id="KW-1185">Reference proteome</keyword>
<dbReference type="GO" id="GO:0000400">
    <property type="term" value="F:four-way junction DNA binding"/>
    <property type="evidence" value="ECO:0007669"/>
    <property type="project" value="UniProtKB-UniRule"/>
</dbReference>
<feature type="binding site" evidence="9">
    <location>
        <position position="70"/>
    </location>
    <ligand>
        <name>ATP</name>
        <dbReference type="ChEBI" id="CHEBI:30616"/>
    </ligand>
</feature>
<feature type="domain" description="AAA+ ATPase" evidence="10">
    <location>
        <begin position="55"/>
        <end position="182"/>
    </location>
</feature>
<dbReference type="InterPro" id="IPR008824">
    <property type="entry name" value="RuvB-like_N"/>
</dbReference>
<evidence type="ECO:0000313" key="12">
    <source>
        <dbReference type="Proteomes" id="UP000232638"/>
    </source>
</evidence>
<keyword evidence="5 9" id="KW-0067">ATP-binding</keyword>
<evidence type="ECO:0000256" key="5">
    <source>
        <dbReference type="ARBA" id="ARBA00022840"/>
    </source>
</evidence>
<gene>
    <name evidence="9" type="primary">ruvB</name>
    <name evidence="11" type="ORF">THSYN_19535</name>
</gene>
<comment type="domain">
    <text evidence="9">Has 3 domains, the large (RuvB-L) and small ATPase (RuvB-S) domains and the C-terminal head (RuvB-H) domain. The head domain binds DNA, while the ATPase domains jointly bind ATP, ADP or are empty depending on the state of the subunit in the translocation cycle. During a single DNA translocation step the structure of each domain remains the same, but their relative positions change.</text>
</comment>
<dbReference type="SUPFAM" id="SSF52540">
    <property type="entry name" value="P-loop containing nucleoside triphosphate hydrolases"/>
    <property type="match status" value="1"/>
</dbReference>
<dbReference type="AlphaFoldDB" id="A0A2K8UBF7"/>
<sequence>MHDNPDRLISPLAAGDDGAIERAIRPRRLQDYVGQPAVSEQMEIFIGAARARREALDHVLIFGPPGLGKTTLAHIIAHEMQVNLRQTSGPVLEKPGDLAALLTNLEPGDVLFVDEIHRLSPVVEEVLYPALEDFQLDIMIGEGPAARSIKLDLPPFTLVGATTRAGLLTSPLRDRFGIVQRLEYYSASDLATIVRRSAEILAIPTDPEGAAEIARRARGTPRIANRLLRRVRDFAQVRAAGRITVPVADQALAMLKVDALGFDHMDRRLLAAVIQMFDGGPVGVESLAAAIGEERGTIEDVLEPYLIQQGYLMRTPRGRMATPAAYLHLGLRVPVRVPPSGAAGPGPAIGDLFAGAGTEGLGPTI</sequence>
<proteinExistence type="inferred from homology"/>
<dbReference type="Pfam" id="PF05496">
    <property type="entry name" value="RuvB_N"/>
    <property type="match status" value="1"/>
</dbReference>
<dbReference type="Gene3D" id="1.10.8.60">
    <property type="match status" value="1"/>
</dbReference>
<feature type="binding site" evidence="9">
    <location>
        <position position="185"/>
    </location>
    <ligand>
        <name>ATP</name>
        <dbReference type="ChEBI" id="CHEBI:30616"/>
    </ligand>
</feature>
<feature type="region of interest" description="Small ATPAse domain (RuvB-S)" evidence="9">
    <location>
        <begin position="186"/>
        <end position="256"/>
    </location>
</feature>
<dbReference type="KEGG" id="tsy:THSYN_19535"/>
<dbReference type="CDD" id="cd00009">
    <property type="entry name" value="AAA"/>
    <property type="match status" value="1"/>
</dbReference>
<feature type="region of interest" description="Large ATPase domain (RuvB-L)" evidence="9">
    <location>
        <begin position="5"/>
        <end position="185"/>
    </location>
</feature>
<feature type="binding site" evidence="9">
    <location>
        <position position="222"/>
    </location>
    <ligand>
        <name>ATP</name>
        <dbReference type="ChEBI" id="CHEBI:30616"/>
    </ligand>
</feature>
<dbReference type="Proteomes" id="UP000232638">
    <property type="component" value="Chromosome"/>
</dbReference>
<dbReference type="SMART" id="SM00382">
    <property type="entry name" value="AAA"/>
    <property type="match status" value="1"/>
</dbReference>
<dbReference type="FunFam" id="1.10.10.10:FF:000086">
    <property type="entry name" value="Holliday junction ATP-dependent DNA helicase RuvB"/>
    <property type="match status" value="1"/>
</dbReference>
<feature type="binding site" evidence="9">
    <location>
        <begin position="132"/>
        <end position="134"/>
    </location>
    <ligand>
        <name>ATP</name>
        <dbReference type="ChEBI" id="CHEBI:30616"/>
    </ligand>
</feature>
<dbReference type="GO" id="GO:0016887">
    <property type="term" value="F:ATP hydrolysis activity"/>
    <property type="evidence" value="ECO:0007669"/>
    <property type="project" value="RHEA"/>
</dbReference>
<evidence type="ECO:0000313" key="11">
    <source>
        <dbReference type="EMBL" id="AUB82918.1"/>
    </source>
</evidence>
<keyword evidence="3 9" id="KW-0227">DNA damage</keyword>
<dbReference type="InterPro" id="IPR041445">
    <property type="entry name" value="AAA_lid_4"/>
</dbReference>
<dbReference type="Gene3D" id="3.40.50.300">
    <property type="entry name" value="P-loop containing nucleotide triphosphate hydrolases"/>
    <property type="match status" value="1"/>
</dbReference>
<dbReference type="Pfam" id="PF17864">
    <property type="entry name" value="AAA_lid_4"/>
    <property type="match status" value="1"/>
</dbReference>
<keyword evidence="2 9" id="KW-0547">Nucleotide-binding</keyword>
<keyword evidence="8 9" id="KW-0234">DNA repair</keyword>